<comment type="caution">
    <text evidence="1">The sequence shown here is derived from an EMBL/GenBank/DDBJ whole genome shotgun (WGS) entry which is preliminary data.</text>
</comment>
<proteinExistence type="predicted"/>
<accession>A0A3N0YRK5</accession>
<reference evidence="1 2" key="1">
    <citation type="submission" date="2018-10" db="EMBL/GenBank/DDBJ databases">
        <title>Genome assembly for a Yunnan-Guizhou Plateau 3E fish, Anabarilius grahami (Regan), and its evolutionary and genetic applications.</title>
        <authorList>
            <person name="Jiang W."/>
        </authorList>
    </citation>
    <scope>NUCLEOTIDE SEQUENCE [LARGE SCALE GENOMIC DNA]</scope>
    <source>
        <strain evidence="1">AG-KIZ</strain>
        <tissue evidence="1">Muscle</tissue>
    </source>
</reference>
<gene>
    <name evidence="1" type="ORF">DPX16_22354</name>
</gene>
<evidence type="ECO:0000313" key="2">
    <source>
        <dbReference type="Proteomes" id="UP000281406"/>
    </source>
</evidence>
<evidence type="ECO:0000313" key="1">
    <source>
        <dbReference type="EMBL" id="ROL48835.1"/>
    </source>
</evidence>
<dbReference type="EMBL" id="RJVU01028394">
    <property type="protein sequence ID" value="ROL48835.1"/>
    <property type="molecule type" value="Genomic_DNA"/>
</dbReference>
<name>A0A3N0YRK5_ANAGA</name>
<sequence>MTEKHTESSSFRFCSESRKTGRMRDADIISLLRLRYLKPPSTASSWNSPLISSPLCSSLISSPLLYLPLSSSCRPRADCSSLAALPARCSDRCSPAALINPLLHSSQISSLLSSSSVPTPLLSSLVSASLSSCLQHRASALRRSKASLVVLECHLWLTLTEIKDTDKAVFLDSPVSPTGLFGPDVDGFPERFTAAQKLSQAM</sequence>
<dbReference type="Proteomes" id="UP000281406">
    <property type="component" value="Unassembled WGS sequence"/>
</dbReference>
<keyword evidence="2" id="KW-1185">Reference proteome</keyword>
<dbReference type="AlphaFoldDB" id="A0A3N0YRK5"/>
<organism evidence="1 2">
    <name type="scientific">Anabarilius grahami</name>
    <name type="common">Kanglang fish</name>
    <name type="synonym">Barilius grahami</name>
    <dbReference type="NCBI Taxonomy" id="495550"/>
    <lineage>
        <taxon>Eukaryota</taxon>
        <taxon>Metazoa</taxon>
        <taxon>Chordata</taxon>
        <taxon>Craniata</taxon>
        <taxon>Vertebrata</taxon>
        <taxon>Euteleostomi</taxon>
        <taxon>Actinopterygii</taxon>
        <taxon>Neopterygii</taxon>
        <taxon>Teleostei</taxon>
        <taxon>Ostariophysi</taxon>
        <taxon>Cypriniformes</taxon>
        <taxon>Xenocyprididae</taxon>
        <taxon>Xenocypridinae</taxon>
        <taxon>Xenocypridinae incertae sedis</taxon>
        <taxon>Anabarilius</taxon>
    </lineage>
</organism>
<protein>
    <submittedName>
        <fullName evidence="1">Uncharacterized protein</fullName>
    </submittedName>
</protein>